<keyword evidence="1" id="KW-0812">Transmembrane</keyword>
<sequence>MHQIGASPLPQEQGFNALVLCGVQRHLIKSCVEAVGQNKRKKDGEKPKVVTRLRGPHYHSASKFLTTTLIVFPVLILFTAWKMKAITLRI</sequence>
<evidence type="ECO:0000313" key="2">
    <source>
        <dbReference type="EMBL" id="KAJ8867206.1"/>
    </source>
</evidence>
<proteinExistence type="predicted"/>
<gene>
    <name evidence="2" type="ORF">PR048_031001</name>
</gene>
<accession>A0ABQ9G6X5</accession>
<name>A0ABQ9G6X5_9NEOP</name>
<feature type="transmembrane region" description="Helical" evidence="1">
    <location>
        <begin position="64"/>
        <end position="81"/>
    </location>
</feature>
<protein>
    <submittedName>
        <fullName evidence="2">Uncharacterized protein</fullName>
    </submittedName>
</protein>
<dbReference type="Proteomes" id="UP001159363">
    <property type="component" value="Chromosome 14"/>
</dbReference>
<dbReference type="EMBL" id="JARBHB010000015">
    <property type="protein sequence ID" value="KAJ8867206.1"/>
    <property type="molecule type" value="Genomic_DNA"/>
</dbReference>
<reference evidence="2 3" key="1">
    <citation type="submission" date="2023-02" db="EMBL/GenBank/DDBJ databases">
        <title>LHISI_Scaffold_Assembly.</title>
        <authorList>
            <person name="Stuart O.P."/>
            <person name="Cleave R."/>
            <person name="Magrath M.J.L."/>
            <person name="Mikheyev A.S."/>
        </authorList>
    </citation>
    <scope>NUCLEOTIDE SEQUENCE [LARGE SCALE GENOMIC DNA]</scope>
    <source>
        <strain evidence="2">Daus_M_001</strain>
        <tissue evidence="2">Leg muscle</tissue>
    </source>
</reference>
<comment type="caution">
    <text evidence="2">The sequence shown here is derived from an EMBL/GenBank/DDBJ whole genome shotgun (WGS) entry which is preliminary data.</text>
</comment>
<organism evidence="2 3">
    <name type="scientific">Dryococelus australis</name>
    <dbReference type="NCBI Taxonomy" id="614101"/>
    <lineage>
        <taxon>Eukaryota</taxon>
        <taxon>Metazoa</taxon>
        <taxon>Ecdysozoa</taxon>
        <taxon>Arthropoda</taxon>
        <taxon>Hexapoda</taxon>
        <taxon>Insecta</taxon>
        <taxon>Pterygota</taxon>
        <taxon>Neoptera</taxon>
        <taxon>Polyneoptera</taxon>
        <taxon>Phasmatodea</taxon>
        <taxon>Verophasmatodea</taxon>
        <taxon>Anareolatae</taxon>
        <taxon>Phasmatidae</taxon>
        <taxon>Eurycanthinae</taxon>
        <taxon>Dryococelus</taxon>
    </lineage>
</organism>
<keyword evidence="3" id="KW-1185">Reference proteome</keyword>
<evidence type="ECO:0000256" key="1">
    <source>
        <dbReference type="SAM" id="Phobius"/>
    </source>
</evidence>
<keyword evidence="1" id="KW-0472">Membrane</keyword>
<keyword evidence="1" id="KW-1133">Transmembrane helix</keyword>
<evidence type="ECO:0000313" key="3">
    <source>
        <dbReference type="Proteomes" id="UP001159363"/>
    </source>
</evidence>